<dbReference type="Pfam" id="PF00534">
    <property type="entry name" value="Glycos_transf_1"/>
    <property type="match status" value="1"/>
</dbReference>
<dbReference type="InterPro" id="IPR001296">
    <property type="entry name" value="Glyco_trans_1"/>
</dbReference>
<dbReference type="InterPro" id="IPR038013">
    <property type="entry name" value="ALG11"/>
</dbReference>
<sequence>MTILTTVLSGPVLLLWTPQLFLFAFIWLSLRIYSWRLLSSNRTRRKALLGTLGYKHGEDKRVVGFFHPYCNAGGGGERVLWTAIAGIQRTDPDVVSVVYSGDIDTTKEQIISKVKSRFNIELDPKLLSFVFLQSRSLVEDSAWPRFTLLGQSLGSMYLAWEAMSKLIPDLYIDTMGYAFTFHVVSLLGKIPIGAYVHYPTISTDMLARVESRKEWHTNTDTISSSAILSRLKLLYYRLFMYYYAISLRTSNFIMVNSSWTQNHVDSILNYSDMLLDAIHLLPPLFAVKAFTSKNAPDHARIVYPPCDTSEMAQFPLMPRERVVLSIAQFRPEKDHQEQLHAFHQLLKSHPEYKEKGEREVKLVLVGGSRNEGDANRVTELRKQAKDFEIESHTHFVVNASYPVVLDWLSKASIGFSTMVDEHFGINIVEFMAAGVIPVAHASGGPLKDIIVPFNGERTGFHAQTTHEFADAIETVLSLSPEEESAMRWRARAWAVQRFSEEEFERGWNESGWRSWLLSPRKGE</sequence>
<accession>A0A409X355</accession>
<comment type="function">
    <text evidence="12">GDP-Man:Man(3)GlcNAc(2)-PP-Dol alpha-1,2-mannosyltransferase that operates in the biosynthetic pathway of dolichol-linked oligosaccharides, the glycan precursors employed in protein asparagine (N)-glycosylation. The assembly of dolichol-linked oligosaccharides begins on the cytosolic side of the endoplasmic reticulum membrane and finishes in its lumen. The sequential addition of sugars to dolichol pyrophosphate produces dolichol-linked oligosaccharides containing fourteen sugars, including two GlcNAcs, nine mannoses and three glucoses. Once assembled, the oligosaccharide is transferred from the lipid to nascent proteins by oligosaccharyltransferases. Catalyzes, on the cytoplasmic face of the endoplasmic reticulum, the addition of the fourth and fifth mannose residues to the dolichol-linked oligosaccharide chain, to produce Man(5)GlcNAc(2)-PP-dolichol core oligosaccharide.</text>
</comment>
<dbReference type="GO" id="GO:0005789">
    <property type="term" value="C:endoplasmic reticulum membrane"/>
    <property type="evidence" value="ECO:0007669"/>
    <property type="project" value="UniProtKB-SubCell"/>
</dbReference>
<dbReference type="UniPathway" id="UPA00378"/>
<organism evidence="15 16">
    <name type="scientific">Psilocybe cyanescens</name>
    <dbReference type="NCBI Taxonomy" id="93625"/>
    <lineage>
        <taxon>Eukaryota</taxon>
        <taxon>Fungi</taxon>
        <taxon>Dikarya</taxon>
        <taxon>Basidiomycota</taxon>
        <taxon>Agaricomycotina</taxon>
        <taxon>Agaricomycetes</taxon>
        <taxon>Agaricomycetidae</taxon>
        <taxon>Agaricales</taxon>
        <taxon>Agaricineae</taxon>
        <taxon>Strophariaceae</taxon>
        <taxon>Psilocybe</taxon>
    </lineage>
</organism>
<comment type="caution">
    <text evidence="15">The sequence shown here is derived from an EMBL/GenBank/DDBJ whole genome shotgun (WGS) entry which is preliminary data.</text>
</comment>
<dbReference type="CDD" id="cd03806">
    <property type="entry name" value="GT4_ALG11-like"/>
    <property type="match status" value="1"/>
</dbReference>
<keyword evidence="9" id="KW-1133">Transmembrane helix</keyword>
<evidence type="ECO:0000256" key="4">
    <source>
        <dbReference type="ARBA" id="ARBA00022018"/>
    </source>
</evidence>
<dbReference type="FunCoup" id="A0A409X355">
    <property type="interactions" value="286"/>
</dbReference>
<reference evidence="15 16" key="1">
    <citation type="journal article" date="2018" name="Evol. Lett.">
        <title>Horizontal gene cluster transfer increased hallucinogenic mushroom diversity.</title>
        <authorList>
            <person name="Reynolds H.T."/>
            <person name="Vijayakumar V."/>
            <person name="Gluck-Thaler E."/>
            <person name="Korotkin H.B."/>
            <person name="Matheny P.B."/>
            <person name="Slot J.C."/>
        </authorList>
    </citation>
    <scope>NUCLEOTIDE SEQUENCE [LARGE SCALE GENOMIC DNA]</scope>
    <source>
        <strain evidence="15 16">2631</strain>
    </source>
</reference>
<keyword evidence="10" id="KW-0472">Membrane</keyword>
<keyword evidence="8 12" id="KW-0256">Endoplasmic reticulum</keyword>
<evidence type="ECO:0000256" key="8">
    <source>
        <dbReference type="ARBA" id="ARBA00022824"/>
    </source>
</evidence>
<proteinExistence type="inferred from homology"/>
<dbReference type="STRING" id="93625.A0A409X355"/>
<evidence type="ECO:0000259" key="14">
    <source>
        <dbReference type="Pfam" id="PF15924"/>
    </source>
</evidence>
<comment type="pathway">
    <text evidence="2 12">Protein modification; protein glycosylation.</text>
</comment>
<evidence type="ECO:0000256" key="3">
    <source>
        <dbReference type="ARBA" id="ARBA00012645"/>
    </source>
</evidence>
<evidence type="ECO:0000259" key="13">
    <source>
        <dbReference type="Pfam" id="PF00534"/>
    </source>
</evidence>
<dbReference type="InParanoid" id="A0A409X355"/>
<keyword evidence="5 12" id="KW-0328">Glycosyltransferase</keyword>
<comment type="similarity">
    <text evidence="12">Belongs to the glycosyltransferase group 1 family. Glycosyltransferase 4 subfamily.</text>
</comment>
<evidence type="ECO:0000256" key="10">
    <source>
        <dbReference type="ARBA" id="ARBA00023136"/>
    </source>
</evidence>
<evidence type="ECO:0000256" key="11">
    <source>
        <dbReference type="ARBA" id="ARBA00045065"/>
    </source>
</evidence>
<protein>
    <recommendedName>
        <fullName evidence="4 12">GDP-Man:Man(3)GlcNAc(2)-PP-Dol alpha-1,2-mannosyltransferase</fullName>
        <ecNumber evidence="3 12">2.4.1.131</ecNumber>
    </recommendedName>
</protein>
<comment type="catalytic activity">
    <reaction evidence="11 12">
        <text>an alpha-D-Man-(1-&gt;3)-[alpha-D-Man-(1-&gt;6)]-beta-D-Man-(1-&gt;4)-beta-D-GlcNAc-(1-&gt;4)-alpha-D-GlcNAc-diphospho-di-trans,poly-cis-dolichol + 2 GDP-alpha-D-mannose = an alpha-D-Man-(1-&gt;2)-alpha-D-Man-(1-&gt;2)-alpha-D-Man-(1-&gt;3)-[alpha-D-Man-(1-&gt;6)]-beta-D-Man-(1-&gt;4)-beta-D-GlcNAc-(1-&gt;4)-alpha-D-GlcNAc-diphospho-di-trans,poly-cis-dolichol + 2 GDP + 2 H(+)</text>
        <dbReference type="Rhea" id="RHEA:29523"/>
        <dbReference type="Rhea" id="RHEA-COMP:19515"/>
        <dbReference type="Rhea" id="RHEA-COMP:19516"/>
        <dbReference type="ChEBI" id="CHEBI:15378"/>
        <dbReference type="ChEBI" id="CHEBI:57527"/>
        <dbReference type="ChEBI" id="CHEBI:58189"/>
        <dbReference type="ChEBI" id="CHEBI:132511"/>
        <dbReference type="ChEBI" id="CHEBI:132515"/>
        <dbReference type="EC" id="2.4.1.131"/>
    </reaction>
    <physiologicalReaction direction="left-to-right" evidence="11 12">
        <dbReference type="Rhea" id="RHEA:29524"/>
    </physiologicalReaction>
</comment>
<dbReference type="InterPro" id="IPR031814">
    <property type="entry name" value="ALG11_N"/>
</dbReference>
<dbReference type="GO" id="GO:0004377">
    <property type="term" value="F:GDP-Man:Man(3)GlcNAc(2)-PP-Dol alpha-1,2-mannosyltransferase activity"/>
    <property type="evidence" value="ECO:0007669"/>
    <property type="project" value="UniProtKB-UniRule"/>
</dbReference>
<keyword evidence="7" id="KW-0812">Transmembrane</keyword>
<evidence type="ECO:0000256" key="1">
    <source>
        <dbReference type="ARBA" id="ARBA00004389"/>
    </source>
</evidence>
<dbReference type="GO" id="GO:0006487">
    <property type="term" value="P:protein N-linked glycosylation"/>
    <property type="evidence" value="ECO:0007669"/>
    <property type="project" value="TreeGrafter"/>
</dbReference>
<dbReference type="EC" id="2.4.1.131" evidence="3 12"/>
<gene>
    <name evidence="15" type="ORF">CVT25_004183</name>
</gene>
<feature type="domain" description="Glycosyl transferase family 1" evidence="13">
    <location>
        <begin position="313"/>
        <end position="491"/>
    </location>
</feature>
<comment type="subcellular location">
    <subcellularLocation>
        <location evidence="1">Endoplasmic reticulum membrane</location>
        <topology evidence="1">Single-pass membrane protein</topology>
    </subcellularLocation>
</comment>
<evidence type="ECO:0000313" key="15">
    <source>
        <dbReference type="EMBL" id="PPQ85176.1"/>
    </source>
</evidence>
<evidence type="ECO:0000256" key="7">
    <source>
        <dbReference type="ARBA" id="ARBA00022692"/>
    </source>
</evidence>
<dbReference type="Proteomes" id="UP000283269">
    <property type="component" value="Unassembled WGS sequence"/>
</dbReference>
<dbReference type="PANTHER" id="PTHR45919:SF1">
    <property type="entry name" value="GDP-MAN:MAN(3)GLCNAC(2)-PP-DOL ALPHA-1,2-MANNOSYLTRANSFERASE"/>
    <property type="match status" value="1"/>
</dbReference>
<evidence type="ECO:0000256" key="12">
    <source>
        <dbReference type="RuleBase" id="RU367051"/>
    </source>
</evidence>
<evidence type="ECO:0000256" key="2">
    <source>
        <dbReference type="ARBA" id="ARBA00004922"/>
    </source>
</evidence>
<dbReference type="AlphaFoldDB" id="A0A409X355"/>
<keyword evidence="16" id="KW-1185">Reference proteome</keyword>
<dbReference type="Gene3D" id="3.40.50.2000">
    <property type="entry name" value="Glycogen Phosphorylase B"/>
    <property type="match status" value="1"/>
</dbReference>
<dbReference type="PANTHER" id="PTHR45919">
    <property type="entry name" value="GDP-MAN:MAN(3)GLCNAC(2)-PP-DOL ALPHA-1,2-MANNOSYLTRANSFERASE"/>
    <property type="match status" value="1"/>
</dbReference>
<evidence type="ECO:0000256" key="5">
    <source>
        <dbReference type="ARBA" id="ARBA00022676"/>
    </source>
</evidence>
<dbReference type="SUPFAM" id="SSF53756">
    <property type="entry name" value="UDP-Glycosyltransferase/glycogen phosphorylase"/>
    <property type="match status" value="1"/>
</dbReference>
<dbReference type="OrthoDB" id="2276068at2759"/>
<keyword evidence="6 12" id="KW-0808">Transferase</keyword>
<evidence type="ECO:0000313" key="16">
    <source>
        <dbReference type="Proteomes" id="UP000283269"/>
    </source>
</evidence>
<name>A0A409X355_PSICY</name>
<evidence type="ECO:0000256" key="6">
    <source>
        <dbReference type="ARBA" id="ARBA00022679"/>
    </source>
</evidence>
<dbReference type="EMBL" id="NHYD01002743">
    <property type="protein sequence ID" value="PPQ85176.1"/>
    <property type="molecule type" value="Genomic_DNA"/>
</dbReference>
<dbReference type="Pfam" id="PF15924">
    <property type="entry name" value="ALG11_N"/>
    <property type="match status" value="1"/>
</dbReference>
<feature type="domain" description="ALG11 mannosyltransferase N-terminal" evidence="14">
    <location>
        <begin position="61"/>
        <end position="267"/>
    </location>
</feature>
<evidence type="ECO:0000256" key="9">
    <source>
        <dbReference type="ARBA" id="ARBA00022989"/>
    </source>
</evidence>